<dbReference type="AlphaFoldDB" id="A0A318ZMJ6"/>
<evidence type="ECO:0000313" key="1">
    <source>
        <dbReference type="EMBL" id="PYH48197.1"/>
    </source>
</evidence>
<protein>
    <submittedName>
        <fullName evidence="1">Uncharacterized protein</fullName>
    </submittedName>
</protein>
<dbReference type="GeneID" id="37072070"/>
<reference evidence="1 2" key="1">
    <citation type="submission" date="2016-12" db="EMBL/GenBank/DDBJ databases">
        <title>The genomes of Aspergillus section Nigri reveals drivers in fungal speciation.</title>
        <authorList>
            <consortium name="DOE Joint Genome Institute"/>
            <person name="Vesth T.C."/>
            <person name="Nybo J."/>
            <person name="Theobald S."/>
            <person name="Brandl J."/>
            <person name="Frisvad J.C."/>
            <person name="Nielsen K.F."/>
            <person name="Lyhne E.K."/>
            <person name="Kogle M.E."/>
            <person name="Kuo A."/>
            <person name="Riley R."/>
            <person name="Clum A."/>
            <person name="Nolan M."/>
            <person name="Lipzen A."/>
            <person name="Salamov A."/>
            <person name="Henrissat B."/>
            <person name="Wiebenga A."/>
            <person name="De Vries R.P."/>
            <person name="Grigoriev I.V."/>
            <person name="Mortensen U.H."/>
            <person name="Andersen M.R."/>
            <person name="Baker S.E."/>
        </authorList>
    </citation>
    <scope>NUCLEOTIDE SEQUENCE [LARGE SCALE GENOMIC DNA]</scope>
    <source>
        <strain evidence="1 2">JOP 1030-1</strain>
    </source>
</reference>
<dbReference type="EMBL" id="KZ821222">
    <property type="protein sequence ID" value="PYH48197.1"/>
    <property type="molecule type" value="Genomic_DNA"/>
</dbReference>
<dbReference type="Proteomes" id="UP000248349">
    <property type="component" value="Unassembled WGS sequence"/>
</dbReference>
<organism evidence="1 2">
    <name type="scientific">Aspergillus saccharolyticus JOP 1030-1</name>
    <dbReference type="NCBI Taxonomy" id="1450539"/>
    <lineage>
        <taxon>Eukaryota</taxon>
        <taxon>Fungi</taxon>
        <taxon>Dikarya</taxon>
        <taxon>Ascomycota</taxon>
        <taxon>Pezizomycotina</taxon>
        <taxon>Eurotiomycetes</taxon>
        <taxon>Eurotiomycetidae</taxon>
        <taxon>Eurotiales</taxon>
        <taxon>Aspergillaceae</taxon>
        <taxon>Aspergillus</taxon>
        <taxon>Aspergillus subgen. Circumdati</taxon>
    </lineage>
</organism>
<sequence>MSLQLYTAFYFFETWVTISCFLISRGKSSSSGEADVRLSVDLWGDTPMRPSKHLPLVSAANFETVVQIQHGRLSFAPYYFFLKLLGVLSINVFPNHSPASFPSSHLLSPTSIRHKSSTTCHFYLYPPFDPLFTIYYHFKWLRFAKPIVIRRSFDSALFLAPRPLSAIYSSA</sequence>
<accession>A0A318ZMJ6</accession>
<gene>
    <name evidence="1" type="ORF">BP01DRAFT_177645</name>
</gene>
<keyword evidence="2" id="KW-1185">Reference proteome</keyword>
<dbReference type="RefSeq" id="XP_025434179.1">
    <property type="nucleotide sequence ID" value="XM_025570842.1"/>
</dbReference>
<name>A0A318ZMJ6_9EURO</name>
<evidence type="ECO:0000313" key="2">
    <source>
        <dbReference type="Proteomes" id="UP000248349"/>
    </source>
</evidence>
<proteinExistence type="predicted"/>